<keyword evidence="2" id="KW-0812">Transmembrane</keyword>
<evidence type="ECO:0000256" key="1">
    <source>
        <dbReference type="SAM" id="Coils"/>
    </source>
</evidence>
<keyword evidence="2" id="KW-1133">Transmembrane helix</keyword>
<dbReference type="EMBL" id="PIQH01000006">
    <property type="protein sequence ID" value="RUO80146.1"/>
    <property type="molecule type" value="Genomic_DNA"/>
</dbReference>
<evidence type="ECO:0000313" key="4">
    <source>
        <dbReference type="Proteomes" id="UP000287996"/>
    </source>
</evidence>
<sequence length="200" mass="22719">MKRSVNLYTDDIKIVRQRITLLRLGMVASVLLVLMIASSWTVVVLTQFAADKVAAVQQQLDQRQQQIDALNAQLAAHKADATLLQTVDEKQQQLRDLREIYQRIKAPKASIQPAQLMAELRQTTPPQLWLTAFHYDTKHISLDGRAVAAKWLPFWMQRFAEYPLLGERNFSTVKLDTTDAGALVFRLDDGTDEVSDESLQ</sequence>
<evidence type="ECO:0008006" key="5">
    <source>
        <dbReference type="Google" id="ProtNLM"/>
    </source>
</evidence>
<name>A0A432ZQP0_9GAMM</name>
<proteinExistence type="predicted"/>
<organism evidence="3 4">
    <name type="scientific">Idiomarina tyrosinivorans</name>
    <dbReference type="NCBI Taxonomy" id="1445662"/>
    <lineage>
        <taxon>Bacteria</taxon>
        <taxon>Pseudomonadati</taxon>
        <taxon>Pseudomonadota</taxon>
        <taxon>Gammaproteobacteria</taxon>
        <taxon>Alteromonadales</taxon>
        <taxon>Idiomarinaceae</taxon>
        <taxon>Idiomarina</taxon>
    </lineage>
</organism>
<reference evidence="3 4" key="1">
    <citation type="journal article" date="2011" name="Front. Microbiol.">
        <title>Genomic signatures of strain selection and enhancement in Bacillus atrophaeus var. globigii, a historical biowarfare simulant.</title>
        <authorList>
            <person name="Gibbons H.S."/>
            <person name="Broomall S.M."/>
            <person name="McNew L.A."/>
            <person name="Daligault H."/>
            <person name="Chapman C."/>
            <person name="Bruce D."/>
            <person name="Karavis M."/>
            <person name="Krepps M."/>
            <person name="McGregor P.A."/>
            <person name="Hong C."/>
            <person name="Park K.H."/>
            <person name="Akmal A."/>
            <person name="Feldman A."/>
            <person name="Lin J.S."/>
            <person name="Chang W.E."/>
            <person name="Higgs B.W."/>
            <person name="Demirev P."/>
            <person name="Lindquist J."/>
            <person name="Liem A."/>
            <person name="Fochler E."/>
            <person name="Read T.D."/>
            <person name="Tapia R."/>
            <person name="Johnson S."/>
            <person name="Bishop-Lilly K.A."/>
            <person name="Detter C."/>
            <person name="Han C."/>
            <person name="Sozhamannan S."/>
            <person name="Rosenzweig C.N."/>
            <person name="Skowronski E.W."/>
        </authorList>
    </citation>
    <scope>NUCLEOTIDE SEQUENCE [LARGE SCALE GENOMIC DNA]</scope>
    <source>
        <strain evidence="3 4">CC-PW-9</strain>
    </source>
</reference>
<comment type="caution">
    <text evidence="3">The sequence shown here is derived from an EMBL/GenBank/DDBJ whole genome shotgun (WGS) entry which is preliminary data.</text>
</comment>
<dbReference type="InterPro" id="IPR052534">
    <property type="entry name" value="Extracell_DNA_Util/SecSys_Comp"/>
</dbReference>
<gene>
    <name evidence="3" type="ORF">CWI84_07565</name>
</gene>
<dbReference type="Pfam" id="PF05137">
    <property type="entry name" value="PilN"/>
    <property type="match status" value="1"/>
</dbReference>
<dbReference type="RefSeq" id="WP_126841984.1">
    <property type="nucleotide sequence ID" value="NZ_PIQH01000006.1"/>
</dbReference>
<dbReference type="PANTHER" id="PTHR40278:SF1">
    <property type="entry name" value="DNA UTILIZATION PROTEIN HOFN"/>
    <property type="match status" value="1"/>
</dbReference>
<keyword evidence="1" id="KW-0175">Coiled coil</keyword>
<dbReference type="PANTHER" id="PTHR40278">
    <property type="entry name" value="DNA UTILIZATION PROTEIN HOFN"/>
    <property type="match status" value="1"/>
</dbReference>
<keyword evidence="2" id="KW-0472">Membrane</keyword>
<dbReference type="Proteomes" id="UP000287996">
    <property type="component" value="Unassembled WGS sequence"/>
</dbReference>
<evidence type="ECO:0000256" key="2">
    <source>
        <dbReference type="SAM" id="Phobius"/>
    </source>
</evidence>
<feature type="transmembrane region" description="Helical" evidence="2">
    <location>
        <begin position="21"/>
        <end position="43"/>
    </location>
</feature>
<protein>
    <recommendedName>
        <fullName evidence="5">Agglutinin biogenesis protein MshI</fullName>
    </recommendedName>
</protein>
<dbReference type="AlphaFoldDB" id="A0A432ZQP0"/>
<feature type="coiled-coil region" evidence="1">
    <location>
        <begin position="53"/>
        <end position="80"/>
    </location>
</feature>
<keyword evidence="4" id="KW-1185">Reference proteome</keyword>
<dbReference type="InterPro" id="IPR007813">
    <property type="entry name" value="PilN"/>
</dbReference>
<evidence type="ECO:0000313" key="3">
    <source>
        <dbReference type="EMBL" id="RUO80146.1"/>
    </source>
</evidence>
<dbReference type="OrthoDB" id="6876592at2"/>
<accession>A0A432ZQP0</accession>